<proteinExistence type="predicted"/>
<accession>A0A9W8E3N3</accession>
<dbReference type="Proteomes" id="UP001150925">
    <property type="component" value="Unassembled WGS sequence"/>
</dbReference>
<feature type="compositionally biased region" description="Basic residues" evidence="1">
    <location>
        <begin position="282"/>
        <end position="293"/>
    </location>
</feature>
<name>A0A9W8E3N3_9FUNG</name>
<feature type="region of interest" description="Disordered" evidence="1">
    <location>
        <begin position="281"/>
        <end position="315"/>
    </location>
</feature>
<evidence type="ECO:0000313" key="2">
    <source>
        <dbReference type="EMBL" id="KAJ1965588.1"/>
    </source>
</evidence>
<comment type="caution">
    <text evidence="2">The sequence shown here is derived from an EMBL/GenBank/DDBJ whole genome shotgun (WGS) entry which is preliminary data.</text>
</comment>
<feature type="region of interest" description="Disordered" evidence="1">
    <location>
        <begin position="172"/>
        <end position="192"/>
    </location>
</feature>
<organism evidence="2 3">
    <name type="scientific">Dispira parvispora</name>
    <dbReference type="NCBI Taxonomy" id="1520584"/>
    <lineage>
        <taxon>Eukaryota</taxon>
        <taxon>Fungi</taxon>
        <taxon>Fungi incertae sedis</taxon>
        <taxon>Zoopagomycota</taxon>
        <taxon>Kickxellomycotina</taxon>
        <taxon>Dimargaritomycetes</taxon>
        <taxon>Dimargaritales</taxon>
        <taxon>Dimargaritaceae</taxon>
        <taxon>Dispira</taxon>
    </lineage>
</organism>
<gene>
    <name evidence="2" type="ORF">IWQ62_002631</name>
</gene>
<dbReference type="EMBL" id="JANBPY010000585">
    <property type="protein sequence ID" value="KAJ1965588.1"/>
    <property type="molecule type" value="Genomic_DNA"/>
</dbReference>
<keyword evidence="3" id="KW-1185">Reference proteome</keyword>
<protein>
    <submittedName>
        <fullName evidence="2">Uncharacterized protein</fullName>
    </submittedName>
</protein>
<evidence type="ECO:0000256" key="1">
    <source>
        <dbReference type="SAM" id="MobiDB-lite"/>
    </source>
</evidence>
<feature type="region of interest" description="Disordered" evidence="1">
    <location>
        <begin position="232"/>
        <end position="261"/>
    </location>
</feature>
<feature type="compositionally biased region" description="Polar residues" evidence="1">
    <location>
        <begin position="302"/>
        <end position="315"/>
    </location>
</feature>
<evidence type="ECO:0000313" key="3">
    <source>
        <dbReference type="Proteomes" id="UP001150925"/>
    </source>
</evidence>
<feature type="region of interest" description="Disordered" evidence="1">
    <location>
        <begin position="339"/>
        <end position="368"/>
    </location>
</feature>
<sequence>MAVYVTVVLEQLIRLILQELAHSTVKTPKGSDLYDIFNTNDNVCHLFHRMKLKREMERMYRIQPTQRMVHLPGNLFNNGTGRREASPTSTAAHLVNAPIPIASTAPSSTTSIHIHHYPEEVEFVTLSVTSRASHPYSDSDSIRSYSYASLSSTDDHSKAPTLAPQDMLTSTGEASKMSSPVQPNPVASTSTIPRIMDFPLGSSTSLLTHHGPSQRLQTRSRANTLTAFSRAQKKYHLQSSTAPSDTELPGSAQGTSASAGNGKLNLRLSIRAVASSDDVVVRHKVTSSQRKKPPLALPLSGTRHTQQSQSSVNGIPTTYDVKGYSVTPLTVATPTFSKFSRNDLAPTGQGSKSPPQVKESDTNAVKNSAQGISYHLELPEFNALDLETSIP</sequence>
<dbReference type="AlphaFoldDB" id="A0A9W8E3N3"/>
<reference evidence="2" key="1">
    <citation type="submission" date="2022-07" db="EMBL/GenBank/DDBJ databases">
        <title>Phylogenomic reconstructions and comparative analyses of Kickxellomycotina fungi.</title>
        <authorList>
            <person name="Reynolds N.K."/>
            <person name="Stajich J.E."/>
            <person name="Barry K."/>
            <person name="Grigoriev I.V."/>
            <person name="Crous P."/>
            <person name="Smith M.E."/>
        </authorList>
    </citation>
    <scope>NUCLEOTIDE SEQUENCE</scope>
    <source>
        <strain evidence="2">RSA 1196</strain>
    </source>
</reference>